<feature type="region of interest" description="Disordered" evidence="2">
    <location>
        <begin position="273"/>
        <end position="292"/>
    </location>
</feature>
<dbReference type="Pfam" id="PF05721">
    <property type="entry name" value="PhyH"/>
    <property type="match status" value="1"/>
</dbReference>
<evidence type="ECO:0000313" key="4">
    <source>
        <dbReference type="Proteomes" id="UP000007879"/>
    </source>
</evidence>
<accession>A0A1X7UJF9</accession>
<dbReference type="Proteomes" id="UP000007879">
    <property type="component" value="Unassembled WGS sequence"/>
</dbReference>
<evidence type="ECO:0000313" key="3">
    <source>
        <dbReference type="EnsemblMetazoa" id="Aqu2.1.27795_001"/>
    </source>
</evidence>
<keyword evidence="4" id="KW-1185">Reference proteome</keyword>
<reference evidence="4" key="1">
    <citation type="journal article" date="2010" name="Nature">
        <title>The Amphimedon queenslandica genome and the evolution of animal complexity.</title>
        <authorList>
            <person name="Srivastava M."/>
            <person name="Simakov O."/>
            <person name="Chapman J."/>
            <person name="Fahey B."/>
            <person name="Gauthier M.E."/>
            <person name="Mitros T."/>
            <person name="Richards G.S."/>
            <person name="Conaco C."/>
            <person name="Dacre M."/>
            <person name="Hellsten U."/>
            <person name="Larroux C."/>
            <person name="Putnam N.H."/>
            <person name="Stanke M."/>
            <person name="Adamska M."/>
            <person name="Darling A."/>
            <person name="Degnan S.M."/>
            <person name="Oakley T.H."/>
            <person name="Plachetzki D.C."/>
            <person name="Zhai Y."/>
            <person name="Adamski M."/>
            <person name="Calcino A."/>
            <person name="Cummins S.F."/>
            <person name="Goodstein D.M."/>
            <person name="Harris C."/>
            <person name="Jackson D.J."/>
            <person name="Leys S.P."/>
            <person name="Shu S."/>
            <person name="Woodcroft B.J."/>
            <person name="Vervoort M."/>
            <person name="Kosik K.S."/>
            <person name="Manning G."/>
            <person name="Degnan B.M."/>
            <person name="Rokhsar D.S."/>
        </authorList>
    </citation>
    <scope>NUCLEOTIDE SEQUENCE [LARGE SCALE GENOMIC DNA]</scope>
</reference>
<organism evidence="3">
    <name type="scientific">Amphimedon queenslandica</name>
    <name type="common">Sponge</name>
    <dbReference type="NCBI Taxonomy" id="400682"/>
    <lineage>
        <taxon>Eukaryota</taxon>
        <taxon>Metazoa</taxon>
        <taxon>Porifera</taxon>
        <taxon>Demospongiae</taxon>
        <taxon>Heteroscleromorpha</taxon>
        <taxon>Haplosclerida</taxon>
        <taxon>Niphatidae</taxon>
        <taxon>Amphimedon</taxon>
    </lineage>
</organism>
<proteinExistence type="predicted"/>
<protein>
    <recommendedName>
        <fullName evidence="5">Phytanoyl-CoA dioxygenase family protein</fullName>
    </recommendedName>
</protein>
<dbReference type="eggNOG" id="KOG3290">
    <property type="taxonomic scope" value="Eukaryota"/>
</dbReference>
<dbReference type="STRING" id="400682.A0A1X7UJF9"/>
<dbReference type="PANTHER" id="PTHR20883">
    <property type="entry name" value="PHYTANOYL-COA DIOXYGENASE DOMAIN CONTAINING 1"/>
    <property type="match status" value="1"/>
</dbReference>
<dbReference type="OrthoDB" id="445007at2759"/>
<sequence length="292" mass="32861">MAKTVFTLTSSELKVDDDMKKSFEENGYIIVKSLLSSEELEKLSRVLEIDGGIRDNAILLNDGHGRNSRLSVWSHPGKDITGMLARSDKVAGTIEELMGGEVYHYHTKLVMKEARTGGSFVWHQDYGYWYQNTCLFPDLASVFIAIDKTDIENGCLKILKGSHKAGRIDHIRVGGQNGADMTRVEMLMKKLELINVELEAGDALFFHCNVLHRSDQNNSDRRRWAFILSYNMASNDPVLPHHHPQYTPLIKVRNEEILACDCTDLSGKGFMDPADDKSIEAQKEVDVNKTSS</sequence>
<dbReference type="EnsemblMetazoa" id="Aqu2.1.27795_001">
    <property type="protein sequence ID" value="Aqu2.1.27795_001"/>
    <property type="gene ID" value="Aqu2.1.27795"/>
</dbReference>
<evidence type="ECO:0000256" key="1">
    <source>
        <dbReference type="ARBA" id="ARBA00001962"/>
    </source>
</evidence>
<dbReference type="Gene3D" id="2.60.120.620">
    <property type="entry name" value="q2cbj1_9rhob like domain"/>
    <property type="match status" value="1"/>
</dbReference>
<dbReference type="PANTHER" id="PTHR20883:SF51">
    <property type="entry name" value="PHYTANOYL-COA HYDROXYLASE"/>
    <property type="match status" value="1"/>
</dbReference>
<feature type="compositionally biased region" description="Basic and acidic residues" evidence="2">
    <location>
        <begin position="274"/>
        <end position="292"/>
    </location>
</feature>
<dbReference type="OMA" id="KANAFGR"/>
<dbReference type="InParanoid" id="A0A1X7UJF9"/>
<dbReference type="EnsemblMetazoa" id="XM_019998311.1">
    <property type="protein sequence ID" value="XP_019853870.1"/>
    <property type="gene ID" value="LOC100635653"/>
</dbReference>
<evidence type="ECO:0008006" key="5">
    <source>
        <dbReference type="Google" id="ProtNLM"/>
    </source>
</evidence>
<comment type="cofactor">
    <cofactor evidence="1">
        <name>Fe cation</name>
        <dbReference type="ChEBI" id="CHEBI:24875"/>
    </cofactor>
</comment>
<dbReference type="KEGG" id="aqu:100635653"/>
<dbReference type="SUPFAM" id="SSF51197">
    <property type="entry name" value="Clavaminate synthase-like"/>
    <property type="match status" value="1"/>
</dbReference>
<name>A0A1X7UJF9_AMPQE</name>
<gene>
    <name evidence="3" type="primary">100635653</name>
</gene>
<dbReference type="InterPro" id="IPR008775">
    <property type="entry name" value="Phytyl_CoA_dOase-like"/>
</dbReference>
<dbReference type="AlphaFoldDB" id="A0A1X7UJF9"/>
<evidence type="ECO:0000256" key="2">
    <source>
        <dbReference type="SAM" id="MobiDB-lite"/>
    </source>
</evidence>
<reference evidence="3" key="2">
    <citation type="submission" date="2017-05" db="UniProtKB">
        <authorList>
            <consortium name="EnsemblMetazoa"/>
        </authorList>
    </citation>
    <scope>IDENTIFICATION</scope>
</reference>